<keyword evidence="4" id="KW-1185">Reference proteome</keyword>
<sequence>MEQSLSLISAQVQFMEDRLALVHIPLDIYPYFLGPILQVLFHEVPPISPSHGLHGDGSPNADYTNSLPAFLNVSITPVECSIMCPRQLADRHFAPLIERFVKEHCTTRRRPILSREDFIAMQVYGEGLEAGQRVLELTSPLAMAGISIFFISTYFSDYIIVPLRSKTQVIEALEKRGFQFEMSTDTFINNNQFNTGLSPVSPRPSSSLGSPPATPPPSSIEELQTRTFSSLRKNCIVPSVDNSLRLVQCAVHHRDSSETRSISILRDALTLALVVDKPRFLSLTMTAADPAASLLLEKRLLPRFSSDPTMSGEADDESSLLLGSKEEILVPIMLDLRKLPMEATGIVCGVAGRLADATHGRDDVTDGSSTILSHSYSGAPSPFESTMDRFLSTSVGSGGPVRPPASGFGRKLTNGNAPTHHLQPDWDTYVEAVEISFLSTARAGTIIVGEHELQRAVGALEAESHDPDTFPLELLQ</sequence>
<accession>A0A5N6TEU8</accession>
<evidence type="ECO:0000313" key="4">
    <source>
        <dbReference type="Proteomes" id="UP000325780"/>
    </source>
</evidence>
<dbReference type="Pfam" id="PF13840">
    <property type="entry name" value="ACT_7"/>
    <property type="match status" value="1"/>
</dbReference>
<dbReference type="InterPro" id="IPR027795">
    <property type="entry name" value="CASTOR_ACT_dom"/>
</dbReference>
<dbReference type="OrthoDB" id="58529at2759"/>
<dbReference type="PANTHER" id="PTHR31131:SF6">
    <property type="entry name" value="CASTOR ACT DOMAIN-CONTAINING PROTEIN"/>
    <property type="match status" value="1"/>
</dbReference>
<dbReference type="GO" id="GO:0046394">
    <property type="term" value="P:carboxylic acid biosynthetic process"/>
    <property type="evidence" value="ECO:0007669"/>
    <property type="project" value="UniProtKB-ARBA"/>
</dbReference>
<dbReference type="PANTHER" id="PTHR31131">
    <property type="entry name" value="CHROMOSOME 1, WHOLE GENOME SHOTGUN SEQUENCE"/>
    <property type="match status" value="1"/>
</dbReference>
<reference evidence="3 4" key="1">
    <citation type="submission" date="2019-04" db="EMBL/GenBank/DDBJ databases">
        <title>Friends and foes A comparative genomics study of 23 Aspergillus species from section Flavi.</title>
        <authorList>
            <consortium name="DOE Joint Genome Institute"/>
            <person name="Kjaerbolling I."/>
            <person name="Vesth T."/>
            <person name="Frisvad J.C."/>
            <person name="Nybo J.L."/>
            <person name="Theobald S."/>
            <person name="Kildgaard S."/>
            <person name="Isbrandt T."/>
            <person name="Kuo A."/>
            <person name="Sato A."/>
            <person name="Lyhne E.K."/>
            <person name="Kogle M.E."/>
            <person name="Wiebenga A."/>
            <person name="Kun R.S."/>
            <person name="Lubbers R.J."/>
            <person name="Makela M.R."/>
            <person name="Barry K."/>
            <person name="Chovatia M."/>
            <person name="Clum A."/>
            <person name="Daum C."/>
            <person name="Haridas S."/>
            <person name="He G."/>
            <person name="LaButti K."/>
            <person name="Lipzen A."/>
            <person name="Mondo S."/>
            <person name="Riley R."/>
            <person name="Salamov A."/>
            <person name="Simmons B.A."/>
            <person name="Magnuson J.K."/>
            <person name="Henrissat B."/>
            <person name="Mortensen U.H."/>
            <person name="Larsen T.O."/>
            <person name="Devries R.P."/>
            <person name="Grigoriev I.V."/>
            <person name="Machida M."/>
            <person name="Baker S.E."/>
            <person name="Andersen M.R."/>
        </authorList>
    </citation>
    <scope>NUCLEOTIDE SEQUENCE [LARGE SCALE GENOMIC DNA]</scope>
    <source>
        <strain evidence="3 4">IBT 18842</strain>
    </source>
</reference>
<dbReference type="InterPro" id="IPR051719">
    <property type="entry name" value="CASTOR_mTORC1"/>
</dbReference>
<dbReference type="EMBL" id="ML742461">
    <property type="protein sequence ID" value="KAE8144659.1"/>
    <property type="molecule type" value="Genomic_DNA"/>
</dbReference>
<protein>
    <submittedName>
        <fullName evidence="3">ACT domain-containing protein</fullName>
    </submittedName>
</protein>
<organism evidence="3 4">
    <name type="scientific">Aspergillus avenaceus</name>
    <dbReference type="NCBI Taxonomy" id="36643"/>
    <lineage>
        <taxon>Eukaryota</taxon>
        <taxon>Fungi</taxon>
        <taxon>Dikarya</taxon>
        <taxon>Ascomycota</taxon>
        <taxon>Pezizomycotina</taxon>
        <taxon>Eurotiomycetes</taxon>
        <taxon>Eurotiomycetidae</taxon>
        <taxon>Eurotiales</taxon>
        <taxon>Aspergillaceae</taxon>
        <taxon>Aspergillus</taxon>
        <taxon>Aspergillus subgen. Circumdati</taxon>
    </lineage>
</organism>
<evidence type="ECO:0000256" key="1">
    <source>
        <dbReference type="SAM" id="MobiDB-lite"/>
    </source>
</evidence>
<dbReference type="SUPFAM" id="SSF55021">
    <property type="entry name" value="ACT-like"/>
    <property type="match status" value="1"/>
</dbReference>
<proteinExistence type="predicted"/>
<name>A0A5N6TEU8_ASPAV</name>
<feature type="compositionally biased region" description="Low complexity" evidence="1">
    <location>
        <begin position="198"/>
        <end position="211"/>
    </location>
</feature>
<feature type="region of interest" description="Disordered" evidence="1">
    <location>
        <begin position="198"/>
        <end position="220"/>
    </location>
</feature>
<dbReference type="GO" id="GO:0006520">
    <property type="term" value="P:amino acid metabolic process"/>
    <property type="evidence" value="ECO:0007669"/>
    <property type="project" value="UniProtKB-ARBA"/>
</dbReference>
<gene>
    <name evidence="3" type="ORF">BDV25DRAFT_134473</name>
</gene>
<dbReference type="Proteomes" id="UP000325780">
    <property type="component" value="Unassembled WGS sequence"/>
</dbReference>
<dbReference type="AlphaFoldDB" id="A0A5N6TEU8"/>
<dbReference type="Gene3D" id="3.30.2130.10">
    <property type="entry name" value="VC0802-like"/>
    <property type="match status" value="1"/>
</dbReference>
<dbReference type="InterPro" id="IPR045865">
    <property type="entry name" value="ACT-like_dom_sf"/>
</dbReference>
<feature type="domain" description="CASTOR ACT" evidence="2">
    <location>
        <begin position="114"/>
        <end position="175"/>
    </location>
</feature>
<evidence type="ECO:0000313" key="3">
    <source>
        <dbReference type="EMBL" id="KAE8144659.1"/>
    </source>
</evidence>
<evidence type="ECO:0000259" key="2">
    <source>
        <dbReference type="Pfam" id="PF13840"/>
    </source>
</evidence>